<feature type="transmembrane region" description="Helical" evidence="8">
    <location>
        <begin position="412"/>
        <end position="432"/>
    </location>
</feature>
<dbReference type="NCBIfam" id="TIGR00797">
    <property type="entry name" value="matE"/>
    <property type="match status" value="1"/>
</dbReference>
<feature type="transmembrane region" description="Helical" evidence="8">
    <location>
        <begin position="381"/>
        <end position="400"/>
    </location>
</feature>
<protein>
    <submittedName>
        <fullName evidence="9">MATE family efflux transporter</fullName>
    </submittedName>
</protein>
<dbReference type="PANTHER" id="PTHR43549">
    <property type="entry name" value="MULTIDRUG RESISTANCE PROTEIN YPNP-RELATED"/>
    <property type="match status" value="1"/>
</dbReference>
<comment type="subcellular location">
    <subcellularLocation>
        <location evidence="1">Cell membrane</location>
        <topology evidence="1">Multi-pass membrane protein</topology>
    </subcellularLocation>
</comment>
<feature type="transmembrane region" description="Helical" evidence="8">
    <location>
        <begin position="135"/>
        <end position="157"/>
    </location>
</feature>
<feature type="transmembrane region" description="Helical" evidence="8">
    <location>
        <begin position="235"/>
        <end position="261"/>
    </location>
</feature>
<dbReference type="Proteomes" id="UP000799092">
    <property type="component" value="Unassembled WGS sequence"/>
</dbReference>
<proteinExistence type="inferred from homology"/>
<dbReference type="GO" id="GO:0015297">
    <property type="term" value="F:antiporter activity"/>
    <property type="evidence" value="ECO:0007669"/>
    <property type="project" value="InterPro"/>
</dbReference>
<dbReference type="PIRSF" id="PIRSF006603">
    <property type="entry name" value="DinF"/>
    <property type="match status" value="1"/>
</dbReference>
<dbReference type="PANTHER" id="PTHR43549:SF3">
    <property type="entry name" value="MULTIDRUG RESISTANCE PROTEIN YPNP-RELATED"/>
    <property type="match status" value="1"/>
</dbReference>
<gene>
    <name evidence="9" type="ORF">GH741_16720</name>
</gene>
<organism evidence="9 10">
    <name type="scientific">Aquibacillus halophilus</name>
    <dbReference type="NCBI Taxonomy" id="930132"/>
    <lineage>
        <taxon>Bacteria</taxon>
        <taxon>Bacillati</taxon>
        <taxon>Bacillota</taxon>
        <taxon>Bacilli</taxon>
        <taxon>Bacillales</taxon>
        <taxon>Bacillaceae</taxon>
        <taxon>Aquibacillus</taxon>
    </lineage>
</organism>
<evidence type="ECO:0000256" key="7">
    <source>
        <dbReference type="ARBA" id="ARBA00023136"/>
    </source>
</evidence>
<dbReference type="InterPro" id="IPR048279">
    <property type="entry name" value="MdtK-like"/>
</dbReference>
<keyword evidence="6 8" id="KW-1133">Transmembrane helix</keyword>
<dbReference type="CDD" id="cd13138">
    <property type="entry name" value="MATE_yoeA_like"/>
    <property type="match status" value="1"/>
</dbReference>
<feature type="transmembrane region" description="Helical" evidence="8">
    <location>
        <begin position="93"/>
        <end position="115"/>
    </location>
</feature>
<keyword evidence="7 8" id="KW-0472">Membrane</keyword>
<dbReference type="RefSeq" id="WP_153737894.1">
    <property type="nucleotide sequence ID" value="NZ_WJNG01000015.1"/>
</dbReference>
<evidence type="ECO:0000256" key="5">
    <source>
        <dbReference type="ARBA" id="ARBA00022692"/>
    </source>
</evidence>
<feature type="transmembrane region" description="Helical" evidence="8">
    <location>
        <begin position="49"/>
        <end position="72"/>
    </location>
</feature>
<comment type="caution">
    <text evidence="9">The sequence shown here is derived from an EMBL/GenBank/DDBJ whole genome shotgun (WGS) entry which is preliminary data.</text>
</comment>
<feature type="transmembrane region" description="Helical" evidence="8">
    <location>
        <begin position="281"/>
        <end position="297"/>
    </location>
</feature>
<evidence type="ECO:0000256" key="3">
    <source>
        <dbReference type="ARBA" id="ARBA00022448"/>
    </source>
</evidence>
<evidence type="ECO:0000256" key="2">
    <source>
        <dbReference type="ARBA" id="ARBA00010199"/>
    </source>
</evidence>
<dbReference type="EMBL" id="WJNG01000015">
    <property type="protein sequence ID" value="MRH44289.1"/>
    <property type="molecule type" value="Genomic_DNA"/>
</dbReference>
<evidence type="ECO:0000256" key="4">
    <source>
        <dbReference type="ARBA" id="ARBA00022475"/>
    </source>
</evidence>
<dbReference type="OrthoDB" id="9776324at2"/>
<reference evidence="9" key="1">
    <citation type="submission" date="2019-11" db="EMBL/GenBank/DDBJ databases">
        <authorList>
            <person name="Li J."/>
        </authorList>
    </citation>
    <scope>NUCLEOTIDE SEQUENCE</scope>
    <source>
        <strain evidence="9">B6B</strain>
    </source>
</reference>
<evidence type="ECO:0000256" key="6">
    <source>
        <dbReference type="ARBA" id="ARBA00022989"/>
    </source>
</evidence>
<feature type="transmembrane region" description="Helical" evidence="8">
    <location>
        <begin position="169"/>
        <end position="188"/>
    </location>
</feature>
<feature type="transmembrane region" description="Helical" evidence="8">
    <location>
        <begin position="317"/>
        <end position="339"/>
    </location>
</feature>
<dbReference type="InterPro" id="IPR052031">
    <property type="entry name" value="Membrane_Transporter-Flippase"/>
</dbReference>
<comment type="similarity">
    <text evidence="2">Belongs to the multi antimicrobial extrusion (MATE) (TC 2.A.66.1) family.</text>
</comment>
<dbReference type="GO" id="GO:0042910">
    <property type="term" value="F:xenobiotic transmembrane transporter activity"/>
    <property type="evidence" value="ECO:0007669"/>
    <property type="project" value="InterPro"/>
</dbReference>
<dbReference type="InterPro" id="IPR002528">
    <property type="entry name" value="MATE_fam"/>
</dbReference>
<dbReference type="Pfam" id="PF01554">
    <property type="entry name" value="MatE"/>
    <property type="match status" value="2"/>
</dbReference>
<dbReference type="GO" id="GO:0005886">
    <property type="term" value="C:plasma membrane"/>
    <property type="evidence" value="ECO:0007669"/>
    <property type="project" value="UniProtKB-SubCell"/>
</dbReference>
<evidence type="ECO:0000313" key="10">
    <source>
        <dbReference type="Proteomes" id="UP000799092"/>
    </source>
</evidence>
<feature type="transmembrane region" description="Helical" evidence="8">
    <location>
        <begin position="194"/>
        <end position="215"/>
    </location>
</feature>
<name>A0A6A8DKK5_9BACI</name>
<evidence type="ECO:0000313" key="9">
    <source>
        <dbReference type="EMBL" id="MRH44289.1"/>
    </source>
</evidence>
<keyword evidence="5 8" id="KW-0812">Transmembrane</keyword>
<evidence type="ECO:0000256" key="8">
    <source>
        <dbReference type="SAM" id="Phobius"/>
    </source>
</evidence>
<feature type="transmembrane region" description="Helical" evidence="8">
    <location>
        <begin position="12"/>
        <end position="29"/>
    </location>
</feature>
<evidence type="ECO:0000256" key="1">
    <source>
        <dbReference type="ARBA" id="ARBA00004651"/>
    </source>
</evidence>
<keyword evidence="10" id="KW-1185">Reference proteome</keyword>
<keyword evidence="4" id="KW-1003">Cell membrane</keyword>
<feature type="transmembrane region" description="Helical" evidence="8">
    <location>
        <begin position="351"/>
        <end position="372"/>
    </location>
</feature>
<accession>A0A6A8DKK5</accession>
<sequence length="450" mass="49298">MAKQHDFTHGSIIKQLFWFSGPIMLTNLLQVSYQFVDSLWVGNLLGANALGAVAISGTVIFTILSFIIGINNTTLTVLSQQKGKESDEGLKRYLNAFVVTLTMMAVVLGVIGYTASEPILRLLGTPESMLLDAKVYLQINALGILFLLGYNFIGTVLRAVGDSRTPLRFVILAVILNIILDPIFIAVLDFGITGAAYATVTAQGVAFLYGIVHVIRNDLIPFTLPSWPKKDEVKLILNLGIPSGLQMSVISAGVAAIMSVVTSHGEAVVAGFSAAQRLDSLFMLPAHALGTAVNSMAGQNIGVNKWDRVHRISKYGVLYNLSVMLFFTIVIVLFANYGIQLFIQDPEAVEFGARYLTIVAFFYPFLGINFILNGVVRASGAMYQVLVLNIISFWVLRYPLTYLCSSLFGEDGIAYGMGISFVISSVLAYLYYRYGKWQQKEIFKEKASRA</sequence>
<dbReference type="AlphaFoldDB" id="A0A6A8DKK5"/>
<keyword evidence="3" id="KW-0813">Transport</keyword>